<accession>A0A381NH92</accession>
<dbReference type="Gene3D" id="3.40.1190.20">
    <property type="match status" value="1"/>
</dbReference>
<proteinExistence type="predicted"/>
<dbReference type="GO" id="GO:0033786">
    <property type="term" value="F:heptose-1-phosphate adenylyltransferase activity"/>
    <property type="evidence" value="ECO:0007669"/>
    <property type="project" value="TreeGrafter"/>
</dbReference>
<reference evidence="2" key="1">
    <citation type="submission" date="2018-05" db="EMBL/GenBank/DDBJ databases">
        <authorList>
            <person name="Lanie J.A."/>
            <person name="Ng W.-L."/>
            <person name="Kazmierczak K.M."/>
            <person name="Andrzejewski T.M."/>
            <person name="Davidsen T.M."/>
            <person name="Wayne K.J."/>
            <person name="Tettelin H."/>
            <person name="Glass J.I."/>
            <person name="Rusch D."/>
            <person name="Podicherti R."/>
            <person name="Tsui H.-C.T."/>
            <person name="Winkler M.E."/>
        </authorList>
    </citation>
    <scope>NUCLEOTIDE SEQUENCE</scope>
</reference>
<organism evidence="2">
    <name type="scientific">marine metagenome</name>
    <dbReference type="NCBI Taxonomy" id="408172"/>
    <lineage>
        <taxon>unclassified sequences</taxon>
        <taxon>metagenomes</taxon>
        <taxon>ecological metagenomes</taxon>
    </lineage>
</organism>
<evidence type="ECO:0000313" key="2">
    <source>
        <dbReference type="EMBL" id="SUZ53198.1"/>
    </source>
</evidence>
<name>A0A381NH92_9ZZZZ</name>
<sequence length="354" mass="38202">MYPRLPVKALPGDHDQANRFLELIDGLANKHVAIIGDVIADEFIYGRIERVSREAPVLILNYDSSEIVAGGAGNAANNVAALGGQSWLCGLLGRDPVGESLLAGFQDGVETSSLVRPQRYRTPTKTRILAGGVHSAKQQVVRIDRTPPAFDSSTSKVFLRAVQRAVRGCDAVILSDYGSGLVTPALAKTIKLQVTKTKRRRPVPIVIDSRYHLLDYKGFTACTPNEGEVEQLLGFTIGEDTKTLEKAGRTVLKRLQMAATLITRGSRGMALFERKQRTAHVPIFGSDEIVDVTGAGDTVIATLTLALAAGASMFEATRLANYASGLVVMKRGTATVSVEELREAVIRDHELPEL</sequence>
<dbReference type="InterPro" id="IPR011611">
    <property type="entry name" value="PfkB_dom"/>
</dbReference>
<dbReference type="AlphaFoldDB" id="A0A381NH92"/>
<dbReference type="Pfam" id="PF00294">
    <property type="entry name" value="PfkB"/>
    <property type="match status" value="1"/>
</dbReference>
<protein>
    <recommendedName>
        <fullName evidence="1">Carbohydrate kinase PfkB domain-containing protein</fullName>
    </recommendedName>
</protein>
<evidence type="ECO:0000259" key="1">
    <source>
        <dbReference type="Pfam" id="PF00294"/>
    </source>
</evidence>
<dbReference type="PANTHER" id="PTHR46969:SF1">
    <property type="entry name" value="BIFUNCTIONAL PROTEIN HLDE"/>
    <property type="match status" value="1"/>
</dbReference>
<dbReference type="InterPro" id="IPR029056">
    <property type="entry name" value="Ribokinase-like"/>
</dbReference>
<gene>
    <name evidence="2" type="ORF">METZ01_LOCUS6052</name>
</gene>
<feature type="domain" description="Carbohydrate kinase PfkB" evidence="1">
    <location>
        <begin position="45"/>
        <end position="335"/>
    </location>
</feature>
<dbReference type="PANTHER" id="PTHR46969">
    <property type="entry name" value="BIFUNCTIONAL PROTEIN HLDE"/>
    <property type="match status" value="1"/>
</dbReference>
<dbReference type="EMBL" id="UINC01000319">
    <property type="protein sequence ID" value="SUZ53198.1"/>
    <property type="molecule type" value="Genomic_DNA"/>
</dbReference>
<dbReference type="GO" id="GO:0033785">
    <property type="term" value="F:heptose 7-phosphate kinase activity"/>
    <property type="evidence" value="ECO:0007669"/>
    <property type="project" value="TreeGrafter"/>
</dbReference>
<dbReference type="GO" id="GO:0005829">
    <property type="term" value="C:cytosol"/>
    <property type="evidence" value="ECO:0007669"/>
    <property type="project" value="TreeGrafter"/>
</dbReference>
<dbReference type="SUPFAM" id="SSF53613">
    <property type="entry name" value="Ribokinase-like"/>
    <property type="match status" value="1"/>
</dbReference>